<evidence type="ECO:0000256" key="9">
    <source>
        <dbReference type="ARBA" id="ARBA00023012"/>
    </source>
</evidence>
<evidence type="ECO:0000256" key="3">
    <source>
        <dbReference type="ARBA" id="ARBA00012438"/>
    </source>
</evidence>
<evidence type="ECO:0000256" key="2">
    <source>
        <dbReference type="ARBA" id="ARBA00004370"/>
    </source>
</evidence>
<dbReference type="InterPro" id="IPR036890">
    <property type="entry name" value="HATPase_C_sf"/>
</dbReference>
<name>A0ABY7LUM6_9BACT</name>
<dbReference type="SUPFAM" id="SSF55874">
    <property type="entry name" value="ATPase domain of HSP90 chaperone/DNA topoisomerase II/histidine kinase"/>
    <property type="match status" value="1"/>
</dbReference>
<dbReference type="PANTHER" id="PTHR45436">
    <property type="entry name" value="SENSOR HISTIDINE KINASE YKOH"/>
    <property type="match status" value="1"/>
</dbReference>
<dbReference type="EC" id="2.7.13.3" evidence="3"/>
<feature type="domain" description="Histidine kinase" evidence="12">
    <location>
        <begin position="239"/>
        <end position="456"/>
    </location>
</feature>
<dbReference type="Gene3D" id="3.30.565.10">
    <property type="entry name" value="Histidine kinase-like ATPase, C-terminal domain"/>
    <property type="match status" value="1"/>
</dbReference>
<keyword evidence="4" id="KW-0597">Phosphoprotein</keyword>
<keyword evidence="8 11" id="KW-1133">Transmembrane helix</keyword>
<dbReference type="RefSeq" id="WP_269562134.1">
    <property type="nucleotide sequence ID" value="NZ_CP114768.1"/>
</dbReference>
<evidence type="ECO:0000256" key="1">
    <source>
        <dbReference type="ARBA" id="ARBA00000085"/>
    </source>
</evidence>
<geneLocation type="plasmid" evidence="14 15">
    <name>unnamed1</name>
</geneLocation>
<accession>A0ABY7LUM6</accession>
<evidence type="ECO:0000313" key="15">
    <source>
        <dbReference type="Proteomes" id="UP001211005"/>
    </source>
</evidence>
<gene>
    <name evidence="14" type="ORF">O3303_19625</name>
</gene>
<feature type="domain" description="HAMP" evidence="13">
    <location>
        <begin position="178"/>
        <end position="231"/>
    </location>
</feature>
<dbReference type="SMART" id="SM00304">
    <property type="entry name" value="HAMP"/>
    <property type="match status" value="1"/>
</dbReference>
<evidence type="ECO:0000259" key="13">
    <source>
        <dbReference type="PROSITE" id="PS50885"/>
    </source>
</evidence>
<dbReference type="GO" id="GO:0005524">
    <property type="term" value="F:ATP binding"/>
    <property type="evidence" value="ECO:0007669"/>
    <property type="project" value="UniProtKB-KW"/>
</dbReference>
<dbReference type="PROSITE" id="PS50885">
    <property type="entry name" value="HAMP"/>
    <property type="match status" value="1"/>
</dbReference>
<dbReference type="InterPro" id="IPR003594">
    <property type="entry name" value="HATPase_dom"/>
</dbReference>
<evidence type="ECO:0000256" key="10">
    <source>
        <dbReference type="ARBA" id="ARBA00023136"/>
    </source>
</evidence>
<evidence type="ECO:0000256" key="8">
    <source>
        <dbReference type="ARBA" id="ARBA00022989"/>
    </source>
</evidence>
<evidence type="ECO:0000313" key="14">
    <source>
        <dbReference type="EMBL" id="WBA44102.1"/>
    </source>
</evidence>
<evidence type="ECO:0000256" key="11">
    <source>
        <dbReference type="SAM" id="Phobius"/>
    </source>
</evidence>
<keyword evidence="14" id="KW-0547">Nucleotide-binding</keyword>
<dbReference type="InterPro" id="IPR050428">
    <property type="entry name" value="TCS_sensor_his_kinase"/>
</dbReference>
<keyword evidence="15" id="KW-1185">Reference proteome</keyword>
<keyword evidence="6 11" id="KW-0812">Transmembrane</keyword>
<dbReference type="InterPro" id="IPR003661">
    <property type="entry name" value="HisK_dim/P_dom"/>
</dbReference>
<dbReference type="InterPro" id="IPR005467">
    <property type="entry name" value="His_kinase_dom"/>
</dbReference>
<dbReference type="PANTHER" id="PTHR45436:SF5">
    <property type="entry name" value="SENSOR HISTIDINE KINASE TRCS"/>
    <property type="match status" value="1"/>
</dbReference>
<keyword evidence="10 11" id="KW-0472">Membrane</keyword>
<keyword evidence="7" id="KW-0418">Kinase</keyword>
<dbReference type="Pfam" id="PF00512">
    <property type="entry name" value="HisKA"/>
    <property type="match status" value="1"/>
</dbReference>
<evidence type="ECO:0000256" key="6">
    <source>
        <dbReference type="ARBA" id="ARBA00022692"/>
    </source>
</evidence>
<dbReference type="SUPFAM" id="SSF158472">
    <property type="entry name" value="HAMP domain-like"/>
    <property type="match status" value="1"/>
</dbReference>
<dbReference type="SMART" id="SM00387">
    <property type="entry name" value="HATPase_c"/>
    <property type="match status" value="1"/>
</dbReference>
<feature type="transmembrane region" description="Helical" evidence="11">
    <location>
        <begin position="7"/>
        <end position="30"/>
    </location>
</feature>
<protein>
    <recommendedName>
        <fullName evidence="3">histidine kinase</fullName>
        <ecNumber evidence="3">2.7.13.3</ecNumber>
    </recommendedName>
</protein>
<dbReference type="InterPro" id="IPR004358">
    <property type="entry name" value="Sig_transdc_His_kin-like_C"/>
</dbReference>
<dbReference type="Pfam" id="PF02518">
    <property type="entry name" value="HATPase_c"/>
    <property type="match status" value="1"/>
</dbReference>
<evidence type="ECO:0000256" key="7">
    <source>
        <dbReference type="ARBA" id="ARBA00022777"/>
    </source>
</evidence>
<sequence>MLIRARLTLRFTLLVLVIQLLFAGFVYWLFSSAREQRFAGQLEAEAGLSARLLVRQAHLNPTILRTFRPRNVPSMAGEQLSVFDPDGRLLYTSADAQSLVLHRANLPSIRPARPAFFQDEEGETVGISFLDEGRYYTVFAGGVDEDGFQLLERLQLILLVANIGALALSVLAGRYFAGQALAPMGAVVSQVRRISAESLSLRLSEGNGTDEIAELAATFNQMLDRLQSAFATQSSFVAHASHELRTPLTTLLGTLETATDYDRTLPDAQESMAVAVQEIRKLIGLANGLLALARADESTFTGETVQLDECLLQAMAYCRAHYPTQPVHFALGDIPEATDSGYAVRGNEQLLTTALLNVLDNALKFSGQPVRVTLEYATANQLQLTVEDHGPGLTEEEQQRAFEPLYRGPSGQHRPGHGIGLAVTHKVVALHGGQIHLRPASTHVGTVAVLVLPAVA</sequence>
<dbReference type="EMBL" id="CP114768">
    <property type="protein sequence ID" value="WBA44102.1"/>
    <property type="molecule type" value="Genomic_DNA"/>
</dbReference>
<dbReference type="CDD" id="cd06225">
    <property type="entry name" value="HAMP"/>
    <property type="match status" value="1"/>
</dbReference>
<dbReference type="InterPro" id="IPR003660">
    <property type="entry name" value="HAMP_dom"/>
</dbReference>
<dbReference type="PRINTS" id="PR00344">
    <property type="entry name" value="BCTRLSENSOR"/>
</dbReference>
<organism evidence="14 15">
    <name type="scientific">Hymenobacter canadensis</name>
    <dbReference type="NCBI Taxonomy" id="2999067"/>
    <lineage>
        <taxon>Bacteria</taxon>
        <taxon>Pseudomonadati</taxon>
        <taxon>Bacteroidota</taxon>
        <taxon>Cytophagia</taxon>
        <taxon>Cytophagales</taxon>
        <taxon>Hymenobacteraceae</taxon>
        <taxon>Hymenobacter</taxon>
    </lineage>
</organism>
<proteinExistence type="predicted"/>
<keyword evidence="14" id="KW-0614">Plasmid</keyword>
<dbReference type="InterPro" id="IPR036097">
    <property type="entry name" value="HisK_dim/P_sf"/>
</dbReference>
<keyword evidence="5" id="KW-0808">Transferase</keyword>
<keyword evidence="9" id="KW-0902">Two-component regulatory system</keyword>
<comment type="catalytic activity">
    <reaction evidence="1">
        <text>ATP + protein L-histidine = ADP + protein N-phospho-L-histidine.</text>
        <dbReference type="EC" id="2.7.13.3"/>
    </reaction>
</comment>
<keyword evidence="14" id="KW-0067">ATP-binding</keyword>
<dbReference type="CDD" id="cd00075">
    <property type="entry name" value="HATPase"/>
    <property type="match status" value="1"/>
</dbReference>
<evidence type="ECO:0000256" key="4">
    <source>
        <dbReference type="ARBA" id="ARBA00022553"/>
    </source>
</evidence>
<dbReference type="Gene3D" id="1.10.287.130">
    <property type="match status" value="1"/>
</dbReference>
<dbReference type="SMART" id="SM00388">
    <property type="entry name" value="HisKA"/>
    <property type="match status" value="1"/>
</dbReference>
<dbReference type="PROSITE" id="PS50109">
    <property type="entry name" value="HIS_KIN"/>
    <property type="match status" value="1"/>
</dbReference>
<reference evidence="14 15" key="1">
    <citation type="submission" date="2022-12" db="EMBL/GenBank/DDBJ databases">
        <title>Hymenobacter canadensis sp. nov. isolated from lake water of the Cambridge Bay, Canada.</title>
        <authorList>
            <person name="Kim W.H."/>
            <person name="Lee Y.M."/>
        </authorList>
    </citation>
    <scope>NUCLEOTIDE SEQUENCE [LARGE SCALE GENOMIC DNA]</scope>
    <source>
        <strain evidence="14 15">PAMC 29467</strain>
        <plasmid evidence="14 15">unnamed1</plasmid>
    </source>
</reference>
<dbReference type="Pfam" id="PF00672">
    <property type="entry name" value="HAMP"/>
    <property type="match status" value="1"/>
</dbReference>
<dbReference type="Gene3D" id="6.10.340.10">
    <property type="match status" value="1"/>
</dbReference>
<comment type="subcellular location">
    <subcellularLocation>
        <location evidence="2">Membrane</location>
    </subcellularLocation>
</comment>
<dbReference type="SUPFAM" id="SSF47384">
    <property type="entry name" value="Homodimeric domain of signal transducing histidine kinase"/>
    <property type="match status" value="1"/>
</dbReference>
<dbReference type="Proteomes" id="UP001211005">
    <property type="component" value="Plasmid unnamed1"/>
</dbReference>
<evidence type="ECO:0000256" key="5">
    <source>
        <dbReference type="ARBA" id="ARBA00022679"/>
    </source>
</evidence>
<evidence type="ECO:0000259" key="12">
    <source>
        <dbReference type="PROSITE" id="PS50109"/>
    </source>
</evidence>